<dbReference type="PANTHER" id="PTHR10803:SF3">
    <property type="entry name" value="ATPASE GET3"/>
    <property type="match status" value="1"/>
</dbReference>
<proteinExistence type="inferred from homology"/>
<keyword evidence="5" id="KW-0067">ATP-binding</keyword>
<dbReference type="RefSeq" id="WP_121009215.1">
    <property type="nucleotide sequence ID" value="NZ_RCCJ01000001.1"/>
</dbReference>
<evidence type="ECO:0000256" key="2">
    <source>
        <dbReference type="ARBA" id="ARBA00052296"/>
    </source>
</evidence>
<keyword evidence="6" id="KW-1185">Reference proteome</keyword>
<dbReference type="EC" id="7.3.2.7" evidence="3"/>
<dbReference type="PANTHER" id="PTHR10803">
    <property type="entry name" value="ARSENICAL PUMP-DRIVING ATPASE ARSENITE-TRANSLOCATING ATPASE"/>
    <property type="match status" value="1"/>
</dbReference>
<accession>A0A497XPA4</accession>
<dbReference type="InterPro" id="IPR025723">
    <property type="entry name" value="ArsA/GET3_ATPase-like"/>
</dbReference>
<keyword evidence="5" id="KW-0547">Nucleotide-binding</keyword>
<comment type="similarity">
    <text evidence="1">Belongs to the arsA ATPase family.</text>
</comment>
<evidence type="ECO:0000259" key="4">
    <source>
        <dbReference type="Pfam" id="PF02374"/>
    </source>
</evidence>
<dbReference type="GO" id="GO:0016887">
    <property type="term" value="F:ATP hydrolysis activity"/>
    <property type="evidence" value="ECO:0007669"/>
    <property type="project" value="InterPro"/>
</dbReference>
<protein>
    <recommendedName>
        <fullName evidence="3">arsenite-transporting ATPase</fullName>
        <ecNumber evidence="3">7.3.2.7</ecNumber>
    </recommendedName>
</protein>
<evidence type="ECO:0000313" key="6">
    <source>
        <dbReference type="Proteomes" id="UP000267841"/>
    </source>
</evidence>
<dbReference type="AlphaFoldDB" id="A0A497XPA4"/>
<evidence type="ECO:0000313" key="5">
    <source>
        <dbReference type="EMBL" id="RLJ70101.1"/>
    </source>
</evidence>
<dbReference type="Gene3D" id="3.40.50.300">
    <property type="entry name" value="P-loop containing nucleotide triphosphate hydrolases"/>
    <property type="match status" value="1"/>
</dbReference>
<name>A0A497XPA4_9AQUI</name>
<dbReference type="Pfam" id="PF02374">
    <property type="entry name" value="ArsA_ATPase"/>
    <property type="match status" value="1"/>
</dbReference>
<evidence type="ECO:0000256" key="3">
    <source>
        <dbReference type="ARBA" id="ARBA00066752"/>
    </source>
</evidence>
<dbReference type="GO" id="GO:0005524">
    <property type="term" value="F:ATP binding"/>
    <property type="evidence" value="ECO:0007669"/>
    <property type="project" value="UniProtKB-KW"/>
</dbReference>
<organism evidence="5 6">
    <name type="scientific">Hydrogenivirga caldilitoris</name>
    <dbReference type="NCBI Taxonomy" id="246264"/>
    <lineage>
        <taxon>Bacteria</taxon>
        <taxon>Pseudomonadati</taxon>
        <taxon>Aquificota</taxon>
        <taxon>Aquificia</taxon>
        <taxon>Aquificales</taxon>
        <taxon>Aquificaceae</taxon>
        <taxon>Hydrogenivirga</taxon>
    </lineage>
</organism>
<dbReference type="EMBL" id="RCCJ01000001">
    <property type="protein sequence ID" value="RLJ70101.1"/>
    <property type="molecule type" value="Genomic_DNA"/>
</dbReference>
<dbReference type="InterPro" id="IPR027417">
    <property type="entry name" value="P-loop_NTPase"/>
</dbReference>
<comment type="caution">
    <text evidence="5">The sequence shown here is derived from an EMBL/GenBank/DDBJ whole genome shotgun (WGS) entry which is preliminary data.</text>
</comment>
<gene>
    <name evidence="5" type="ORF">BCF55_0365</name>
</gene>
<sequence>MPAFKLLEMLDRKLFFFGGKGGVGKTTLSSALALALADRGRKTLIISTDPAHSLSDILGVKGEGIFQALPNLYVCEIDPYEAVRGYMKKALESIEPLVNAEVFDQIKEAFHSIEETPGTEEAATLEELTKLILGHFGDYEHFVIDTAPTGHTLQMLKTASRIGRWLEELLKRKRTAQKLWSASGKEKEDRAIHILEERRKRFLAFSELLLSRKTIFFPVLNPERLPIEETYRMVNSLKKLRVNVGAIIVNKVLPPATRDEFFTMRKEQEKEYMKEIREKFKEFPIVEIPMKEKDIEGVNQLREVSVELGRRLGI</sequence>
<dbReference type="GO" id="GO:0015446">
    <property type="term" value="F:ATPase-coupled arsenite transmembrane transporter activity"/>
    <property type="evidence" value="ECO:0007669"/>
    <property type="project" value="UniProtKB-EC"/>
</dbReference>
<reference evidence="5 6" key="1">
    <citation type="submission" date="2018-10" db="EMBL/GenBank/DDBJ databases">
        <title>Genomic Encyclopedia of Archaeal and Bacterial Type Strains, Phase II (KMG-II): from individual species to whole genera.</title>
        <authorList>
            <person name="Goeker M."/>
        </authorList>
    </citation>
    <scope>NUCLEOTIDE SEQUENCE [LARGE SCALE GENOMIC DNA]</scope>
    <source>
        <strain evidence="5 6">DSM 16510</strain>
    </source>
</reference>
<comment type="catalytic activity">
    <reaction evidence="2">
        <text>arsenite(in) + ATP + H2O = arsenite(out) + ADP + phosphate + H(+)</text>
        <dbReference type="Rhea" id="RHEA:11348"/>
        <dbReference type="ChEBI" id="CHEBI:15377"/>
        <dbReference type="ChEBI" id="CHEBI:15378"/>
        <dbReference type="ChEBI" id="CHEBI:29242"/>
        <dbReference type="ChEBI" id="CHEBI:30616"/>
        <dbReference type="ChEBI" id="CHEBI:43474"/>
        <dbReference type="ChEBI" id="CHEBI:456216"/>
        <dbReference type="EC" id="7.3.2.7"/>
    </reaction>
</comment>
<dbReference type="OrthoDB" id="9780677at2"/>
<dbReference type="Proteomes" id="UP000267841">
    <property type="component" value="Unassembled WGS sequence"/>
</dbReference>
<dbReference type="CDD" id="cd02035">
    <property type="entry name" value="ArsA"/>
    <property type="match status" value="1"/>
</dbReference>
<feature type="domain" description="ArsA/GET3 Anion-transporting ATPase-like" evidence="4">
    <location>
        <begin position="13"/>
        <end position="307"/>
    </location>
</feature>
<evidence type="ECO:0000256" key="1">
    <source>
        <dbReference type="ARBA" id="ARBA00011040"/>
    </source>
</evidence>
<dbReference type="SUPFAM" id="SSF52540">
    <property type="entry name" value="P-loop containing nucleoside triphosphate hydrolases"/>
    <property type="match status" value="1"/>
</dbReference>
<dbReference type="InterPro" id="IPR016300">
    <property type="entry name" value="ATPase_ArsA/GET3"/>
</dbReference>
<dbReference type="NCBIfam" id="TIGR00345">
    <property type="entry name" value="GET3_arsA_TRC40"/>
    <property type="match status" value="1"/>
</dbReference>